<organism evidence="3 4">
    <name type="scientific">Granulicella mallensis (strain ATCC BAA-1857 / DSM 23137 / MP5ACTX8)</name>
    <dbReference type="NCBI Taxonomy" id="682795"/>
    <lineage>
        <taxon>Bacteria</taxon>
        <taxon>Pseudomonadati</taxon>
        <taxon>Acidobacteriota</taxon>
        <taxon>Terriglobia</taxon>
        <taxon>Terriglobales</taxon>
        <taxon>Acidobacteriaceae</taxon>
        <taxon>Granulicella</taxon>
    </lineage>
</organism>
<name>G8NUS2_GRAMM</name>
<evidence type="ECO:0000313" key="4">
    <source>
        <dbReference type="Proteomes" id="UP000007113"/>
    </source>
</evidence>
<accession>G8NUS2</accession>
<dbReference type="KEGG" id="gma:AciX8_3314"/>
<sequence precursor="true">MRRVLTLLLLAVFGLPTVAPLLAMGQDTDSHLPICCRRNGDHHCAMGMSQPTTTPAFSARCPHFPQPTVPAPTGTFAALVTPAQLVQIDLSILAAPQRAETQRRISRERSRHKRGPPAVRLS</sequence>
<feature type="signal peptide" evidence="2">
    <location>
        <begin position="1"/>
        <end position="23"/>
    </location>
</feature>
<keyword evidence="2" id="KW-0732">Signal</keyword>
<evidence type="ECO:0000256" key="1">
    <source>
        <dbReference type="SAM" id="MobiDB-lite"/>
    </source>
</evidence>
<evidence type="ECO:0000256" key="2">
    <source>
        <dbReference type="SAM" id="SignalP"/>
    </source>
</evidence>
<dbReference type="eggNOG" id="ENOG50343E0">
    <property type="taxonomic scope" value="Bacteria"/>
</dbReference>
<protein>
    <recommendedName>
        <fullName evidence="5">Secreted protein</fullName>
    </recommendedName>
</protein>
<dbReference type="OrthoDB" id="123277at2"/>
<dbReference type="EMBL" id="CP003130">
    <property type="protein sequence ID" value="AEU37612.1"/>
    <property type="molecule type" value="Genomic_DNA"/>
</dbReference>
<gene>
    <name evidence="3" type="ordered locus">AciX8_3314</name>
</gene>
<keyword evidence="4" id="KW-1185">Reference proteome</keyword>
<evidence type="ECO:0008006" key="5">
    <source>
        <dbReference type="Google" id="ProtNLM"/>
    </source>
</evidence>
<evidence type="ECO:0000313" key="3">
    <source>
        <dbReference type="EMBL" id="AEU37612.1"/>
    </source>
</evidence>
<feature type="region of interest" description="Disordered" evidence="1">
    <location>
        <begin position="97"/>
        <end position="122"/>
    </location>
</feature>
<dbReference type="HOGENOM" id="CLU_1991586_0_0_0"/>
<feature type="chain" id="PRO_5003513037" description="Secreted protein" evidence="2">
    <location>
        <begin position="24"/>
        <end position="122"/>
    </location>
</feature>
<dbReference type="Proteomes" id="UP000007113">
    <property type="component" value="Chromosome"/>
</dbReference>
<dbReference type="RefSeq" id="WP_014266486.1">
    <property type="nucleotide sequence ID" value="NC_016631.1"/>
</dbReference>
<dbReference type="AlphaFoldDB" id="G8NUS2"/>
<proteinExistence type="predicted"/>
<reference evidence="3 4" key="1">
    <citation type="submission" date="2011-11" db="EMBL/GenBank/DDBJ databases">
        <title>Complete sequence of Granulicella mallensis MP5ACTX8.</title>
        <authorList>
            <consortium name="US DOE Joint Genome Institute"/>
            <person name="Lucas S."/>
            <person name="Copeland A."/>
            <person name="Lapidus A."/>
            <person name="Cheng J.-F."/>
            <person name="Goodwin L."/>
            <person name="Pitluck S."/>
            <person name="Peters L."/>
            <person name="Lu M."/>
            <person name="Detter J.C."/>
            <person name="Han C."/>
            <person name="Tapia R."/>
            <person name="Land M."/>
            <person name="Hauser L."/>
            <person name="Kyrpides N."/>
            <person name="Ivanova N."/>
            <person name="Mikhailova N."/>
            <person name="Pagani I."/>
            <person name="Rawat S."/>
            <person name="Mannisto M."/>
            <person name="Haggblom M."/>
            <person name="Woyke T."/>
        </authorList>
    </citation>
    <scope>NUCLEOTIDE SEQUENCE [LARGE SCALE GENOMIC DNA]</scope>
    <source>
        <strain evidence="4">ATCC BAA-1857 / DSM 23137 / MP5ACTX8</strain>
    </source>
</reference>